<dbReference type="RefSeq" id="WP_317714746.1">
    <property type="nucleotide sequence ID" value="NZ_JAWLUM010000005.1"/>
</dbReference>
<feature type="transmembrane region" description="Helical" evidence="1">
    <location>
        <begin position="82"/>
        <end position="101"/>
    </location>
</feature>
<dbReference type="EMBL" id="JAWLUM010000005">
    <property type="protein sequence ID" value="MDV7136773.1"/>
    <property type="molecule type" value="Genomic_DNA"/>
</dbReference>
<feature type="transmembrane region" description="Helical" evidence="1">
    <location>
        <begin position="154"/>
        <end position="175"/>
    </location>
</feature>
<accession>A0ABU4EZU3</accession>
<feature type="transmembrane region" description="Helical" evidence="1">
    <location>
        <begin position="184"/>
        <end position="210"/>
    </location>
</feature>
<feature type="transmembrane region" description="Helical" evidence="1">
    <location>
        <begin position="15"/>
        <end position="37"/>
    </location>
</feature>
<feature type="transmembrane region" description="Helical" evidence="1">
    <location>
        <begin position="230"/>
        <end position="250"/>
    </location>
</feature>
<dbReference type="Proteomes" id="UP001185792">
    <property type="component" value="Unassembled WGS sequence"/>
</dbReference>
<sequence length="374" mass="40881">MHASEFLEQQATTSLPWYVTAPLFVWVIGILGLRSIVLVDKRSVDKAIAWFAFWLIVVALLREPWVHSPLYKLGFELSDIRVMTHTAAIAAAAAIFMLGLYWREVRRPPKRLLPALVAVTIGCGLALFLVSLPARDQGVAVEELENWRTGLYMTIYSLPTPVAEVLILAISAGLIRERSTSARVFLGTVVFVAAATSTFDHLSRLAVGWFLSFGVHNGLTDARAESNDLFFLPVMAGLAVLAIPSIVTSIRIHRGRDSAAVAVKVLGPMWSTLTNTLPQYRLPQTHGLGAASGLEHRMRVEIEDCIGVLNYHLPPGTQWPSDPQGRAHMLMRALAEYENGTPPTSVPPPSWLSSSDQVLALAAAWSDINTATTT</sequence>
<keyword evidence="1" id="KW-0812">Transmembrane</keyword>
<evidence type="ECO:0000313" key="3">
    <source>
        <dbReference type="EMBL" id="MDV7136773.1"/>
    </source>
</evidence>
<protein>
    <submittedName>
        <fullName evidence="3">DUF6545 domain-containing protein</fullName>
    </submittedName>
</protein>
<feature type="transmembrane region" description="Helical" evidence="1">
    <location>
        <begin position="44"/>
        <end position="62"/>
    </location>
</feature>
<keyword evidence="4" id="KW-1185">Reference proteome</keyword>
<reference evidence="3 4" key="1">
    <citation type="submission" date="2023-10" db="EMBL/GenBank/DDBJ databases">
        <title>Development of a sustainable strategy for remediation of hydrocarbon-contaminated territories based on the waste exchange concept.</title>
        <authorList>
            <person name="Krivoruchko A."/>
        </authorList>
    </citation>
    <scope>NUCLEOTIDE SEQUENCE [LARGE SCALE GENOMIC DNA]</scope>
    <source>
        <strain evidence="3 4">IEGM 1236</strain>
    </source>
</reference>
<proteinExistence type="predicted"/>
<comment type="caution">
    <text evidence="3">The sequence shown here is derived from an EMBL/GenBank/DDBJ whole genome shotgun (WGS) entry which is preliminary data.</text>
</comment>
<organism evidence="3 4">
    <name type="scientific">Williamsia marianensis</name>
    <dbReference type="NCBI Taxonomy" id="85044"/>
    <lineage>
        <taxon>Bacteria</taxon>
        <taxon>Bacillati</taxon>
        <taxon>Actinomycetota</taxon>
        <taxon>Actinomycetes</taxon>
        <taxon>Mycobacteriales</taxon>
        <taxon>Nocardiaceae</taxon>
        <taxon>Williamsia</taxon>
    </lineage>
</organism>
<evidence type="ECO:0000259" key="2">
    <source>
        <dbReference type="Pfam" id="PF20182"/>
    </source>
</evidence>
<keyword evidence="1" id="KW-1133">Transmembrane helix</keyword>
<evidence type="ECO:0000256" key="1">
    <source>
        <dbReference type="SAM" id="Phobius"/>
    </source>
</evidence>
<dbReference type="Pfam" id="PF20182">
    <property type="entry name" value="DUF6545"/>
    <property type="match status" value="1"/>
</dbReference>
<feature type="transmembrane region" description="Helical" evidence="1">
    <location>
        <begin position="113"/>
        <end position="134"/>
    </location>
</feature>
<feature type="domain" description="DUF6545" evidence="2">
    <location>
        <begin position="261"/>
        <end position="356"/>
    </location>
</feature>
<name>A0ABU4EZU3_WILMA</name>
<evidence type="ECO:0000313" key="4">
    <source>
        <dbReference type="Proteomes" id="UP001185792"/>
    </source>
</evidence>
<gene>
    <name evidence="3" type="ORF">R4198_24020</name>
</gene>
<keyword evidence="1" id="KW-0472">Membrane</keyword>
<dbReference type="InterPro" id="IPR046675">
    <property type="entry name" value="DUF6545"/>
</dbReference>